<dbReference type="RefSeq" id="XP_067547823.1">
    <property type="nucleotide sequence ID" value="XM_067692389.1"/>
</dbReference>
<proteinExistence type="predicted"/>
<reference evidence="3 4" key="1">
    <citation type="submission" date="2020-12" db="EMBL/GenBank/DDBJ databases">
        <title>Effect of drift, selection, and recombination on the evolution of hybrid genomes in Candida yeast pathogens.</title>
        <authorList>
            <person name="Mixao V."/>
            <person name="Ksiezopolska E."/>
            <person name="Saus E."/>
            <person name="Boekhout T."/>
            <person name="Gacser A."/>
            <person name="Gabaldon T."/>
        </authorList>
    </citation>
    <scope>NUCLEOTIDE SEQUENCE [LARGE SCALE GENOMIC DNA]</scope>
    <source>
        <strain evidence="3 4">BP57</strain>
    </source>
</reference>
<evidence type="ECO:0008006" key="5">
    <source>
        <dbReference type="Google" id="ProtNLM"/>
    </source>
</evidence>
<feature type="compositionally biased region" description="Basic and acidic residues" evidence="1">
    <location>
        <begin position="38"/>
        <end position="50"/>
    </location>
</feature>
<accession>A0A8H7ZBB9</accession>
<keyword evidence="2" id="KW-0812">Transmembrane</keyword>
<keyword evidence="2" id="KW-1133">Transmembrane helix</keyword>
<feature type="compositionally biased region" description="Polar residues" evidence="1">
    <location>
        <begin position="160"/>
        <end position="178"/>
    </location>
</feature>
<dbReference type="GeneID" id="93652054"/>
<feature type="region of interest" description="Disordered" evidence="1">
    <location>
        <begin position="143"/>
        <end position="178"/>
    </location>
</feature>
<comment type="caution">
    <text evidence="3">The sequence shown here is derived from an EMBL/GenBank/DDBJ whole genome shotgun (WGS) entry which is preliminary data.</text>
</comment>
<keyword evidence="4" id="KW-1185">Reference proteome</keyword>
<evidence type="ECO:0000256" key="2">
    <source>
        <dbReference type="SAM" id="Phobius"/>
    </source>
</evidence>
<evidence type="ECO:0000256" key="1">
    <source>
        <dbReference type="SAM" id="MobiDB-lite"/>
    </source>
</evidence>
<sequence length="613" mass="70606">MSSAFHRVPRYSNDTDDENSIHLKQMIGKSNPLRSPRKPFDFDGYRKTNEPDYQPDRQNGATEVDIDAEISMTLNGVQEDVDEDELNESYLKFINNQYDNDYNEDEDEDYVLSDGETYNGSLTDDEGEDWEYLDYKRNIRESPEYTQQIESPRLRKTIDFNESNDSDLTGESKSSHGSNTIRWKSYLGFAVAYVTVLFIALIIMLNGKPQATPNSKIDLRGMSTRIDDFDHSLLELQRQTETKLESINSKVESLYNKAKPIEDTEKLIYTKHGQVQVSPQFHQFLNSFLDSYSESHIDDKLKELQPEKRLQNVDELKQYVDQAISNSIDSITLKVEENVDKILDGLNIVNDTITTDPRLKNPSSKNKVWINSMLEFISKGSKLVNYADYNQGSRILGFLTSNLEKYNLFKKMWYGWIMFAEGLQDRNNAIHVLLDNDITWKGGDEIGIRLSRSIIPTDVLIQLEDESKENPVRVSIGFKPYSKAGFDALKFPKVEDSAGYNINACKFKFIKSSHIRSGINHIKMPVRFVNHQIAGKDIYFKFSRDVKITNIKVYGISDVNAVRLQDRFKLLVDEFNVDESVDGLGEEHNKGNPQSGHDREEMKVYDINDDIYL</sequence>
<dbReference type="EMBL" id="JAEOAQ010000004">
    <property type="protein sequence ID" value="KAG5418707.1"/>
    <property type="molecule type" value="Genomic_DNA"/>
</dbReference>
<feature type="transmembrane region" description="Helical" evidence="2">
    <location>
        <begin position="186"/>
        <end position="205"/>
    </location>
</feature>
<organism evidence="3 4">
    <name type="scientific">Candida metapsilosis</name>
    <dbReference type="NCBI Taxonomy" id="273372"/>
    <lineage>
        <taxon>Eukaryota</taxon>
        <taxon>Fungi</taxon>
        <taxon>Dikarya</taxon>
        <taxon>Ascomycota</taxon>
        <taxon>Saccharomycotina</taxon>
        <taxon>Pichiomycetes</taxon>
        <taxon>Debaryomycetaceae</taxon>
        <taxon>Candida/Lodderomyces clade</taxon>
        <taxon>Candida</taxon>
    </lineage>
</organism>
<keyword evidence="2" id="KW-0472">Membrane</keyword>
<evidence type="ECO:0000313" key="3">
    <source>
        <dbReference type="EMBL" id="KAG5418707.1"/>
    </source>
</evidence>
<dbReference type="Proteomes" id="UP000669133">
    <property type="component" value="Unassembled WGS sequence"/>
</dbReference>
<feature type="region of interest" description="Disordered" evidence="1">
    <location>
        <begin position="1"/>
        <end position="60"/>
    </location>
</feature>
<evidence type="ECO:0000313" key="4">
    <source>
        <dbReference type="Proteomes" id="UP000669133"/>
    </source>
</evidence>
<gene>
    <name evidence="3" type="ORF">I9W82_003425</name>
</gene>
<name>A0A8H7ZBB9_9ASCO</name>
<protein>
    <recommendedName>
        <fullName evidence="5">SUN domain-containing protein</fullName>
    </recommendedName>
</protein>
<dbReference type="AlphaFoldDB" id="A0A8H7ZBB9"/>
<dbReference type="OrthoDB" id="4093311at2759"/>